<dbReference type="Proteomes" id="UP000215539">
    <property type="component" value="Chromosome 1"/>
</dbReference>
<accession>A0AAX2H0Q7</accession>
<name>A0AAX2H0Q7_9FLAO</name>
<organism evidence="1 2">
    <name type="scientific">Capnocytophaga haemolytica</name>
    <dbReference type="NCBI Taxonomy" id="45243"/>
    <lineage>
        <taxon>Bacteria</taxon>
        <taxon>Pseudomonadati</taxon>
        <taxon>Bacteroidota</taxon>
        <taxon>Flavobacteriia</taxon>
        <taxon>Flavobacteriales</taxon>
        <taxon>Flavobacteriaceae</taxon>
        <taxon>Capnocytophaga</taxon>
    </lineage>
</organism>
<proteinExistence type="predicted"/>
<evidence type="ECO:0000313" key="1">
    <source>
        <dbReference type="EMBL" id="SNV16129.1"/>
    </source>
</evidence>
<reference evidence="1 2" key="1">
    <citation type="submission" date="2017-06" db="EMBL/GenBank/DDBJ databases">
        <authorList>
            <consortium name="Pathogen Informatics"/>
        </authorList>
    </citation>
    <scope>NUCLEOTIDE SEQUENCE [LARGE SCALE GENOMIC DNA]</scope>
    <source>
        <strain evidence="1 2">NCTC12947</strain>
    </source>
</reference>
<sequence>MPYRTFCQFPQFQFSAVKLQKKLILQTFLGKNIFKTYIFSLKVRDFFPSQNCHFVRYSNAFKHLFHKKKIITLLIIKKSQLLKLALFFIFS</sequence>
<protein>
    <recommendedName>
        <fullName evidence="3">Transmembrane protein</fullName>
    </recommendedName>
</protein>
<evidence type="ECO:0008006" key="3">
    <source>
        <dbReference type="Google" id="ProtNLM"/>
    </source>
</evidence>
<evidence type="ECO:0000313" key="2">
    <source>
        <dbReference type="Proteomes" id="UP000215539"/>
    </source>
</evidence>
<gene>
    <name evidence="1" type="ORF">SAMEA44541418_02246</name>
</gene>
<dbReference type="EMBL" id="LT906449">
    <property type="protein sequence ID" value="SNV16129.1"/>
    <property type="molecule type" value="Genomic_DNA"/>
</dbReference>
<dbReference type="AlphaFoldDB" id="A0AAX2H0Q7"/>